<dbReference type="GO" id="GO:0034272">
    <property type="term" value="C:phosphatidylinositol 3-kinase complex, class III, type II"/>
    <property type="evidence" value="ECO:0007669"/>
    <property type="project" value="TreeGrafter"/>
</dbReference>
<evidence type="ECO:0000313" key="7">
    <source>
        <dbReference type="Proteomes" id="UP000253551"/>
    </source>
</evidence>
<dbReference type="InterPro" id="IPR007243">
    <property type="entry name" value="Atg6/Beclin"/>
</dbReference>
<evidence type="ECO:0000256" key="3">
    <source>
        <dbReference type="SAM" id="MobiDB-lite"/>
    </source>
</evidence>
<dbReference type="GO" id="GO:0000407">
    <property type="term" value="C:phagophore assembly site"/>
    <property type="evidence" value="ECO:0007669"/>
    <property type="project" value="TreeGrafter"/>
</dbReference>
<dbReference type="InterPro" id="IPR040455">
    <property type="entry name" value="Atg6_BARA"/>
</dbReference>
<dbReference type="GO" id="GO:0000045">
    <property type="term" value="P:autophagosome assembly"/>
    <property type="evidence" value="ECO:0007669"/>
    <property type="project" value="TreeGrafter"/>
</dbReference>
<dbReference type="STRING" id="4846.A0A367J303"/>
<comment type="caution">
    <text evidence="6">The sequence shown here is derived from an EMBL/GenBank/DDBJ whole genome shotgun (WGS) entry which is preliminary data.</text>
</comment>
<dbReference type="Pfam" id="PF04111">
    <property type="entry name" value="APG6"/>
    <property type="match status" value="1"/>
</dbReference>
<evidence type="ECO:0000313" key="6">
    <source>
        <dbReference type="EMBL" id="RCH84334.1"/>
    </source>
</evidence>
<name>A0A367J303_RHIST</name>
<dbReference type="GO" id="GO:0045324">
    <property type="term" value="P:late endosome to vacuole transport"/>
    <property type="evidence" value="ECO:0007669"/>
    <property type="project" value="TreeGrafter"/>
</dbReference>
<dbReference type="EMBL" id="PJQM01004472">
    <property type="protein sequence ID" value="RCH84334.1"/>
    <property type="molecule type" value="Genomic_DNA"/>
</dbReference>
<reference evidence="6 7" key="1">
    <citation type="journal article" date="2018" name="G3 (Bethesda)">
        <title>Phylogenetic and Phylogenomic Definition of Rhizopus Species.</title>
        <authorList>
            <person name="Gryganskyi A.P."/>
            <person name="Golan J."/>
            <person name="Dolatabadi S."/>
            <person name="Mondo S."/>
            <person name="Robb S."/>
            <person name="Idnurm A."/>
            <person name="Muszewska A."/>
            <person name="Steczkiewicz K."/>
            <person name="Masonjones S."/>
            <person name="Liao H.L."/>
            <person name="Gajdeczka M.T."/>
            <person name="Anike F."/>
            <person name="Vuek A."/>
            <person name="Anishchenko I.M."/>
            <person name="Voigt K."/>
            <person name="de Hoog G.S."/>
            <person name="Smith M.E."/>
            <person name="Heitman J."/>
            <person name="Vilgalys R."/>
            <person name="Stajich J.E."/>
        </authorList>
    </citation>
    <scope>NUCLEOTIDE SEQUENCE [LARGE SCALE GENOMIC DNA]</scope>
    <source>
        <strain evidence="6 7">LSU 92-RS-03</strain>
    </source>
</reference>
<keyword evidence="2" id="KW-0175">Coiled coil</keyword>
<dbReference type="GO" id="GO:0034271">
    <property type="term" value="C:phosphatidylinositol 3-kinase complex, class III, type I"/>
    <property type="evidence" value="ECO:0007669"/>
    <property type="project" value="TreeGrafter"/>
</dbReference>
<dbReference type="Gene3D" id="1.10.418.40">
    <property type="entry name" value="Autophagy protein 6/Beclin 1"/>
    <property type="match status" value="2"/>
</dbReference>
<gene>
    <name evidence="6" type="primary">ATG6</name>
    <name evidence="6" type="ORF">CU098_001087</name>
</gene>
<dbReference type="InterPro" id="IPR038274">
    <property type="entry name" value="Atg6/Beclin_C_sf"/>
</dbReference>
<feature type="coiled-coil region" evidence="2">
    <location>
        <begin position="211"/>
        <end position="297"/>
    </location>
</feature>
<dbReference type="GO" id="GO:0030674">
    <property type="term" value="F:protein-macromolecule adaptor activity"/>
    <property type="evidence" value="ECO:0007669"/>
    <property type="project" value="TreeGrafter"/>
</dbReference>
<dbReference type="GO" id="GO:0006995">
    <property type="term" value="P:cellular response to nitrogen starvation"/>
    <property type="evidence" value="ECO:0007669"/>
    <property type="project" value="TreeGrafter"/>
</dbReference>
<feature type="domain" description="Atg6 BARA" evidence="4">
    <location>
        <begin position="308"/>
        <end position="473"/>
    </location>
</feature>
<keyword evidence="7" id="KW-1185">Reference proteome</keyword>
<dbReference type="GO" id="GO:0000423">
    <property type="term" value="P:mitophagy"/>
    <property type="evidence" value="ECO:0007669"/>
    <property type="project" value="TreeGrafter"/>
</dbReference>
<protein>
    <submittedName>
        <fullName evidence="6">Autophagy protein 6</fullName>
    </submittedName>
</protein>
<dbReference type="PANTHER" id="PTHR12768">
    <property type="entry name" value="BECLIN 1"/>
    <property type="match status" value="1"/>
</dbReference>
<dbReference type="Gene3D" id="6.10.250.3110">
    <property type="match status" value="1"/>
</dbReference>
<accession>A0A367J303</accession>
<evidence type="ECO:0000259" key="4">
    <source>
        <dbReference type="Pfam" id="PF04111"/>
    </source>
</evidence>
<dbReference type="GO" id="GO:0043548">
    <property type="term" value="F:phosphatidylinositol 3-kinase binding"/>
    <property type="evidence" value="ECO:0007669"/>
    <property type="project" value="TreeGrafter"/>
</dbReference>
<dbReference type="InterPro" id="IPR041691">
    <property type="entry name" value="Atg6/beclin_CC"/>
</dbReference>
<organism evidence="6 7">
    <name type="scientific">Rhizopus stolonifer</name>
    <name type="common">Rhizopus nigricans</name>
    <dbReference type="NCBI Taxonomy" id="4846"/>
    <lineage>
        <taxon>Eukaryota</taxon>
        <taxon>Fungi</taxon>
        <taxon>Fungi incertae sedis</taxon>
        <taxon>Mucoromycota</taxon>
        <taxon>Mucoromycotina</taxon>
        <taxon>Mucoromycetes</taxon>
        <taxon>Mucorales</taxon>
        <taxon>Mucorineae</taxon>
        <taxon>Rhizopodaceae</taxon>
        <taxon>Rhizopus</taxon>
    </lineage>
</organism>
<feature type="domain" description="Atg6/beclin coiled-coil" evidence="5">
    <location>
        <begin position="177"/>
        <end position="304"/>
    </location>
</feature>
<dbReference type="AlphaFoldDB" id="A0A367J303"/>
<evidence type="ECO:0000256" key="2">
    <source>
        <dbReference type="SAM" id="Coils"/>
    </source>
</evidence>
<dbReference type="PANTHER" id="PTHR12768:SF4">
    <property type="entry name" value="BECLIN-1"/>
    <property type="match status" value="1"/>
</dbReference>
<comment type="similarity">
    <text evidence="1">Belongs to the beclin family.</text>
</comment>
<feature type="region of interest" description="Disordered" evidence="3">
    <location>
        <begin position="42"/>
        <end position="76"/>
    </location>
</feature>
<evidence type="ECO:0000256" key="1">
    <source>
        <dbReference type="ARBA" id="ARBA00005965"/>
    </source>
</evidence>
<sequence>MSFHCKRCTQPLKIDDSLTNLDQAASDMLMAPLLAEGQFEANRHQKRAQTQFPEPMSRKISGGKPSSLPSPYKSVSEKRQSYPVSESFVMLPHPPKENNRPVSRPISILTSKSTNAISSVSPSNAVALLESSFHMESPSAAALEEVNWTRNNSLSHRLKVANRLFDIMSSQSDVDHPLCQECTDMLLEALEKQLEDVSYERDCYIEFMKKVKGSKLSREEEEELRKQLEELQVAEEDASTELQKLQEEEERLGRELKGLESEMKSLEDEEDEFWGKRNEYQLELDAFQNERDSINLKYDHDVKQYEKLQKTVVYNDAFCISHDGPFGTINGFRLGRLSTHPVEWNEINAAWGQTLLLLYTIASKLKFQFQNYRLVPMGSFSRVEKVGGDSVITYELMFLNRRFDHAMEAVLICLKQLGDFAEEKDKSLKLPYRINKDKIGDLSVRLQFNQDESWTKALRYMLTNMKWILLFASRANTANESDSGPK</sequence>
<proteinExistence type="inferred from homology"/>
<dbReference type="OrthoDB" id="20368at2759"/>
<dbReference type="Proteomes" id="UP000253551">
    <property type="component" value="Unassembled WGS sequence"/>
</dbReference>
<evidence type="ECO:0000259" key="5">
    <source>
        <dbReference type="Pfam" id="PF17675"/>
    </source>
</evidence>
<dbReference type="Pfam" id="PF17675">
    <property type="entry name" value="APG6_N"/>
    <property type="match status" value="1"/>
</dbReference>